<protein>
    <submittedName>
        <fullName evidence="2">Uncharacterized protein</fullName>
    </submittedName>
</protein>
<organism evidence="1 2">
    <name type="scientific">Panagrolaimus sp. ES5</name>
    <dbReference type="NCBI Taxonomy" id="591445"/>
    <lineage>
        <taxon>Eukaryota</taxon>
        <taxon>Metazoa</taxon>
        <taxon>Ecdysozoa</taxon>
        <taxon>Nematoda</taxon>
        <taxon>Chromadorea</taxon>
        <taxon>Rhabditida</taxon>
        <taxon>Tylenchina</taxon>
        <taxon>Panagrolaimomorpha</taxon>
        <taxon>Panagrolaimoidea</taxon>
        <taxon>Panagrolaimidae</taxon>
        <taxon>Panagrolaimus</taxon>
    </lineage>
</organism>
<evidence type="ECO:0000313" key="1">
    <source>
        <dbReference type="Proteomes" id="UP000887579"/>
    </source>
</evidence>
<dbReference type="WBParaSite" id="ES5_v2.g13038.t1">
    <property type="protein sequence ID" value="ES5_v2.g13038.t1"/>
    <property type="gene ID" value="ES5_v2.g13038"/>
</dbReference>
<accession>A0AC34F878</accession>
<proteinExistence type="predicted"/>
<reference evidence="2" key="1">
    <citation type="submission" date="2022-11" db="UniProtKB">
        <authorList>
            <consortium name="WormBaseParasite"/>
        </authorList>
    </citation>
    <scope>IDENTIFICATION</scope>
</reference>
<evidence type="ECO:0000313" key="2">
    <source>
        <dbReference type="WBParaSite" id="ES5_v2.g13038.t1"/>
    </source>
</evidence>
<name>A0AC34F878_9BILA</name>
<dbReference type="Proteomes" id="UP000887579">
    <property type="component" value="Unplaced"/>
</dbReference>
<sequence length="539" mass="61387">MQFKASQRLANPNQSVASGNQNDELCDPVQQAQVDRDAIIREMRSSLVMLAPEDRDVVLRELNKEVEQQSQHLSQLDMCNETPAKKISKRGRGHDSDDEERETPSKRPRSRANKKLFSSQDAEMERAFLDVTITPQMQHDSDRLMTFLVEAEEKEKGDVYLVCDGDRILYIGHTLQLALRFYLHLTSKSKKGKGPIHIYKDSHPDHALTVVRLFENGTTPVISSLKEALIIYLAKELELKLIVEVDGEEMELDDAVRNKRKERIPPALLQKLNNLEERQIIINGLKCDIRKAMTRDVRVTEEDAKEAWKIYMQQGKSDPEVKAKLNLKDAERMRENYANEEYMEKDRAAARAKYHNNGPGEVWTKSIPTLVDASEIVDRSGDLAGLLREIPEDLFAESVTNSFTAHKFAARYGLIVNSMKCAKFDCLGENGLPREMKFRRNGKDCGFDWVCRFPHPTTRETVTHSYKGCCADSILKIDRAGGLYNILRMLHKRAHGKNQAEIFHELGLQALNDKNDKAASQAAERSCRNTHILGLKLSD</sequence>